<name>A0ABM0K8S1_APLCA</name>
<feature type="compositionally biased region" description="Low complexity" evidence="1">
    <location>
        <begin position="51"/>
        <end position="65"/>
    </location>
</feature>
<feature type="compositionally biased region" description="Basic and acidic residues" evidence="1">
    <location>
        <begin position="121"/>
        <end position="140"/>
    </location>
</feature>
<evidence type="ECO:0000256" key="1">
    <source>
        <dbReference type="SAM" id="MobiDB-lite"/>
    </source>
</evidence>
<feature type="compositionally biased region" description="Polar residues" evidence="1">
    <location>
        <begin position="1532"/>
        <end position="1548"/>
    </location>
</feature>
<feature type="compositionally biased region" description="Basic and acidic residues" evidence="1">
    <location>
        <begin position="1608"/>
        <end position="1620"/>
    </location>
</feature>
<feature type="region of interest" description="Disordered" evidence="1">
    <location>
        <begin position="1685"/>
        <end position="1716"/>
    </location>
</feature>
<feature type="region of interest" description="Disordered" evidence="1">
    <location>
        <begin position="43"/>
        <end position="67"/>
    </location>
</feature>
<feature type="compositionally biased region" description="Polar residues" evidence="1">
    <location>
        <begin position="1232"/>
        <end position="1263"/>
    </location>
</feature>
<keyword evidence="2" id="KW-1185">Reference proteome</keyword>
<feature type="compositionally biased region" description="Polar residues" evidence="1">
    <location>
        <begin position="517"/>
        <end position="530"/>
    </location>
</feature>
<feature type="region of interest" description="Disordered" evidence="1">
    <location>
        <begin position="508"/>
        <end position="548"/>
    </location>
</feature>
<feature type="compositionally biased region" description="Basic residues" evidence="1">
    <location>
        <begin position="812"/>
        <end position="822"/>
    </location>
</feature>
<feature type="compositionally biased region" description="Low complexity" evidence="1">
    <location>
        <begin position="786"/>
        <end position="799"/>
    </location>
</feature>
<feature type="region of interest" description="Disordered" evidence="1">
    <location>
        <begin position="87"/>
        <end position="162"/>
    </location>
</feature>
<feature type="region of interest" description="Disordered" evidence="1">
    <location>
        <begin position="1741"/>
        <end position="1763"/>
    </location>
</feature>
<feature type="region of interest" description="Disordered" evidence="1">
    <location>
        <begin position="332"/>
        <end position="355"/>
    </location>
</feature>
<accession>A0ABM0K8S1</accession>
<dbReference type="RefSeq" id="XP_005111526.1">
    <property type="nucleotide sequence ID" value="XM_005111469.3"/>
</dbReference>
<feature type="compositionally biased region" description="Polar residues" evidence="1">
    <location>
        <begin position="633"/>
        <end position="644"/>
    </location>
</feature>
<feature type="region of interest" description="Disordered" evidence="1">
    <location>
        <begin position="763"/>
        <end position="866"/>
    </location>
</feature>
<protein>
    <submittedName>
        <fullName evidence="3">Mucin-17</fullName>
    </submittedName>
</protein>
<evidence type="ECO:0000313" key="3">
    <source>
        <dbReference type="RefSeq" id="XP_005111526.1"/>
    </source>
</evidence>
<feature type="compositionally biased region" description="Polar residues" evidence="1">
    <location>
        <begin position="1922"/>
        <end position="1935"/>
    </location>
</feature>
<feature type="region of interest" description="Disordered" evidence="1">
    <location>
        <begin position="1188"/>
        <end position="1343"/>
    </location>
</feature>
<feature type="compositionally biased region" description="Polar residues" evidence="1">
    <location>
        <begin position="87"/>
        <end position="106"/>
    </location>
</feature>
<feature type="compositionally biased region" description="Polar residues" evidence="1">
    <location>
        <begin position="1509"/>
        <end position="1525"/>
    </location>
</feature>
<evidence type="ECO:0000313" key="2">
    <source>
        <dbReference type="Proteomes" id="UP000694888"/>
    </source>
</evidence>
<feature type="region of interest" description="Disordered" evidence="1">
    <location>
        <begin position="595"/>
        <end position="711"/>
    </location>
</feature>
<reference evidence="3" key="1">
    <citation type="submission" date="2025-08" db="UniProtKB">
        <authorList>
            <consortium name="RefSeq"/>
        </authorList>
    </citation>
    <scope>IDENTIFICATION</scope>
</reference>
<feature type="region of interest" description="Disordered" evidence="1">
    <location>
        <begin position="1898"/>
        <end position="1951"/>
    </location>
</feature>
<proteinExistence type="predicted"/>
<feature type="compositionally biased region" description="Basic and acidic residues" evidence="1">
    <location>
        <begin position="763"/>
        <end position="772"/>
    </location>
</feature>
<dbReference type="Proteomes" id="UP000694888">
    <property type="component" value="Unplaced"/>
</dbReference>
<feature type="compositionally biased region" description="Polar residues" evidence="1">
    <location>
        <begin position="683"/>
        <end position="696"/>
    </location>
</feature>
<dbReference type="GeneID" id="101862914"/>
<feature type="compositionally biased region" description="Polar residues" evidence="1">
    <location>
        <begin position="1093"/>
        <end position="1128"/>
    </location>
</feature>
<organism evidence="2 3">
    <name type="scientific">Aplysia californica</name>
    <name type="common">California sea hare</name>
    <dbReference type="NCBI Taxonomy" id="6500"/>
    <lineage>
        <taxon>Eukaryota</taxon>
        <taxon>Metazoa</taxon>
        <taxon>Spiralia</taxon>
        <taxon>Lophotrochozoa</taxon>
        <taxon>Mollusca</taxon>
        <taxon>Gastropoda</taxon>
        <taxon>Heterobranchia</taxon>
        <taxon>Euthyneura</taxon>
        <taxon>Tectipleura</taxon>
        <taxon>Aplysiida</taxon>
        <taxon>Aplysioidea</taxon>
        <taxon>Aplysiidae</taxon>
        <taxon>Aplysia</taxon>
    </lineage>
</organism>
<feature type="region of interest" description="Disordered" evidence="1">
    <location>
        <begin position="1509"/>
        <end position="1620"/>
    </location>
</feature>
<feature type="compositionally biased region" description="Basic residues" evidence="1">
    <location>
        <begin position="1572"/>
        <end position="1582"/>
    </location>
</feature>
<sequence length="2018" mass="214904">MNKEKSAVFQCSFCKTKYPSPAQLESHQLSCFVIVKQEVGAEEEHGNIAQTDNTDSPPDSCTSSSRDAVQDSISCVKEEVDEQLSTNICSQNKETMSPVAETSLSESAERRKSQVPPVVGAEKKSKEKPGQEQPRTEEVARLPTQQPHPIPQRVRKKKEKTEIPTKMRSLRPKGEEPFAMLYRNIRPATSSAVTSFLPGTATSVRAGNPTLSNPSLISVGAPSSVVQTPGTVSISSANDQSMSTFSFGPTLVAPSFQFPAPAPNVQMSQGAGPVLSYFPSMAMPIHGLNTNFQLPLANFQPNMFMGVSSAPLSMTMPATNIRLDGTAPVSENLISSSQGLPQPATQSSPVSSTGSAMSNAAVHISSPIRIPVVVDKQLISQPTVSVSSTSSAGIPVSSPLKNPLVVGNETANQPPSQNTVQNAAFAASSVSKIPLVENQLVLVDAAQILTQTHIKSPVAAAPNFLPGNNITHAVVDGPSSSQAMGQPVPVLTLPSNVLGTVEKSAIVDPAPPRLMPTPTNRKNMETNPPTVRQPRKGNRVPNVVTTTSLSVKSPVQNVLSRKTLGGANLSAISSPQTLNVSGLSSQKNAVRIDLSSPETKPHSGAVANSPSLDIPSSLKNSEKRPPDAGENLKLSNSESTLSKTRSLRERQCPSTVNGHLSAPKPISPEKNANSRKKSGFKNLRSTCARGNQQKPSMKTKPHLLSHGKGSYDAQQAQAIDLTVKKSDSSINATVCSPSVKPAPKTSLPTPQLQEYALDLTKKKTEPAAKPDEPVSESQVLKEGELSAAVTSSVTENTSSNKKDSGRVVAVHSVRKRARKRKASNPSFKPVTEISSQTKDSYPVTPAPSLKKRARRPNKAFASSEKTKMKPAVVTPVSSSLTTCSSVSNSVFTAPPSGVVLSPSAPSTPTPLVNSSSVAVTPTAIFPQPNSNFLVTPSFLPFTGNNENNITNFQLANQGFPLSNVHDKPGANVVLNSPPSAQNILLQNIINNHSSMMVPCPVVMSHSPVFLPPLSVPLASLPVPSPQVSVTSSSEQSSSLTQGTNQLALQSPVSVLAPSLLPQGSVPLTQTKPSPLLQGSVSSPQRPSPLPQGSVPSTQTRKLLPKVSSSSSQGLRPQASLPSPQTSAPSAHVSVEPPPMLDKLASLTAQVSVQLTLTKVPLLSSVTAVSKVHLSPALMTSSKQISALDTSAPAPSAHSPLLTPGRMTVGLPPGVASTSPGQGKKLSQKKTRASSNLKSMSTTQVTMSCTQEPVLSTHVSSSRTAPLGPQRGWGKDSRRKRNKKVSTVQQGMPDRDGSTTKATRSTPREKVGSEQISCSPVKKVDLSPQVESSSETKMCSASREKRVDAVMSPLPVPQVSDSARITAPGGMSETKTMLVGPLTKEDVNKILLNPSVLQNVVSVSGDLVISSKAIVVPSSNGPQKASNSGLALSPIPFAPVLNASSSTAPIPIAPFPASSVGHIPIAPMPATGVLLPHIPPLPSASVVVSSVFTPQPSVVVAPSTFAFSTLTSPTKNDTSVHRNSSPKVHRQMSSRNTHSSVSHLMTPKSSEADVSFGVAKPTVKRRSPSEHREHKRKKRRRLSTLKSSTGRSPQDCEGLGKMRSPKRKFLSEKRREELARERTKNAGIFNDESERQGPLSTNPRLTFVGNIDLLTSALKPASVALTRLVVSDKELERATRNCLNKKNSDSLSLQKDTHVSNKSFGSPSRKPPYKKRKIRRSREWLPTGEVSILAARVQSQAGAGSGHVEVTSQASRRSRRIRQKPKLDYADLERRPFKDLEGEIGGDSDSDFESWRDDGNFEIVVEHDVEEYSENNFGLANGIEPAVVSDIKEEDIKDLKSVAPLSAKNLEQVPSENADPLTRNACESHVASPNHTAVNRVMSGSQVISLEPNGRMLPQSCESMSSSAPVKPDDAEGCDEIVPSNNEEQNIHYSSESESDIFEDAGTVPENEPERKKLLRKRQQEVVKFLLKQAGNFTTEEEGDCHYCNICKSYKTNGVFSLSKHLNKHLNGTLKAPCV</sequence>
<feature type="region of interest" description="Disordered" evidence="1">
    <location>
        <begin position="1063"/>
        <end position="1136"/>
    </location>
</feature>
<feature type="compositionally biased region" description="Polar residues" evidence="1">
    <location>
        <begin position="1685"/>
        <end position="1704"/>
    </location>
</feature>
<feature type="compositionally biased region" description="Low complexity" evidence="1">
    <location>
        <begin position="1024"/>
        <end position="1039"/>
    </location>
</feature>
<gene>
    <name evidence="3" type="primary">LOC101862914</name>
</gene>
<feature type="compositionally biased region" description="Polar residues" evidence="1">
    <location>
        <begin position="1065"/>
        <end position="1084"/>
    </location>
</feature>
<feature type="compositionally biased region" description="Polar residues" evidence="1">
    <location>
        <begin position="1328"/>
        <end position="1338"/>
    </location>
</feature>
<feature type="region of interest" description="Disordered" evidence="1">
    <location>
        <begin position="1024"/>
        <end position="1043"/>
    </location>
</feature>